<dbReference type="InterPro" id="IPR050406">
    <property type="entry name" value="FGGY_Carb_Kinase"/>
</dbReference>
<keyword evidence="7" id="KW-1185">Reference proteome</keyword>
<dbReference type="GO" id="GO:0005975">
    <property type="term" value="P:carbohydrate metabolic process"/>
    <property type="evidence" value="ECO:0007669"/>
    <property type="project" value="InterPro"/>
</dbReference>
<reference evidence="6 7" key="1">
    <citation type="journal article" date="2020" name="Syst. Appl. Microbiol.">
        <title>Arthrospiribacter ruber gen. nov., sp. nov., a novel bacterium isolated from Arthrospira cultures.</title>
        <authorList>
            <person name="Waleron M."/>
            <person name="Misztak A."/>
            <person name="Waleron M.M."/>
            <person name="Furmaniak M."/>
            <person name="Mrozik A."/>
            <person name="Waleron K."/>
        </authorList>
    </citation>
    <scope>NUCLEOTIDE SEQUENCE [LARGE SCALE GENOMIC DNA]</scope>
    <source>
        <strain evidence="6 7">DPMB0001</strain>
    </source>
</reference>
<dbReference type="Pfam" id="PF00370">
    <property type="entry name" value="FGGY_N"/>
    <property type="match status" value="1"/>
</dbReference>
<name>A0A951ITG7_9BACT</name>
<dbReference type="GO" id="GO:0016301">
    <property type="term" value="F:kinase activity"/>
    <property type="evidence" value="ECO:0007669"/>
    <property type="project" value="UniProtKB-KW"/>
</dbReference>
<evidence type="ECO:0000256" key="3">
    <source>
        <dbReference type="ARBA" id="ARBA00022777"/>
    </source>
</evidence>
<evidence type="ECO:0000259" key="4">
    <source>
        <dbReference type="Pfam" id="PF00370"/>
    </source>
</evidence>
<evidence type="ECO:0000313" key="6">
    <source>
        <dbReference type="EMBL" id="MBW3467255.1"/>
    </source>
</evidence>
<evidence type="ECO:0000259" key="5">
    <source>
        <dbReference type="Pfam" id="PF02782"/>
    </source>
</evidence>
<sequence length="496" mass="54093">MRRLLIGYDIGSSSVKATLLDADSGKAIASEGLPKIEMPILAPKKDWAEQDPEMWWKYIVETTKEIVKKGGIKKGELKAIGISYQMHGLVCVDKELNVIRPAIIWCDSRAVGIGNKAFEELGEEYCLPNLLNSPGNFTASKLKWVKENEPELYSKIYKIMLPGDYIAMKLSGEIKTSETGLSEGIFWDFKVNGLSEKLLGNYGIDKGLIADVVPSFSEQGKVTKDAAEILGIEEGVPITYRAGDQPNNAFSLNVLQEGELATTAGTSGTVYGVSTKPVYDPKSRVNTFVHVNHTENDPHYGVLLCINGTGILNSWVKKLLGGESVSYPEMNDLAQETHIGAEGLSFIPFGNGVERIMQNQPVGAHMIGLNLLQHDRKHVLRAVQEGIVSSLKYGFDIMKDMGLNLNTVKAGKANMFLSPLFREAFVNMNNVVLELYDTDGAQGAARGAGIGAGIYSNAGEAFAGLEKLSSFEPESSKIEAYKDVYGNWQKALGRVI</sequence>
<gene>
    <name evidence="6" type="ORF">EGN73_05445</name>
</gene>
<dbReference type="Pfam" id="PF02782">
    <property type="entry name" value="FGGY_C"/>
    <property type="match status" value="1"/>
</dbReference>
<feature type="domain" description="Carbohydrate kinase FGGY N-terminal" evidence="4">
    <location>
        <begin position="5"/>
        <end position="249"/>
    </location>
</feature>
<organism evidence="6 7">
    <name type="scientific">Arthrospiribacter ruber</name>
    <dbReference type="NCBI Taxonomy" id="2487934"/>
    <lineage>
        <taxon>Bacteria</taxon>
        <taxon>Pseudomonadati</taxon>
        <taxon>Bacteroidota</taxon>
        <taxon>Cytophagia</taxon>
        <taxon>Cytophagales</taxon>
        <taxon>Cyclobacteriaceae</taxon>
        <taxon>Arthrospiribacter</taxon>
    </lineage>
</organism>
<dbReference type="CDD" id="cd07809">
    <property type="entry name" value="ASKHA_NBD_FGGY_BaXK-like"/>
    <property type="match status" value="1"/>
</dbReference>
<protein>
    <submittedName>
        <fullName evidence="6">Carbohydrate kinase</fullName>
    </submittedName>
</protein>
<evidence type="ECO:0000313" key="7">
    <source>
        <dbReference type="Proteomes" id="UP000727490"/>
    </source>
</evidence>
<dbReference type="EMBL" id="RPHB01000002">
    <property type="protein sequence ID" value="MBW3467255.1"/>
    <property type="molecule type" value="Genomic_DNA"/>
</dbReference>
<comment type="similarity">
    <text evidence="1">Belongs to the FGGY kinase family.</text>
</comment>
<evidence type="ECO:0000256" key="2">
    <source>
        <dbReference type="ARBA" id="ARBA00022679"/>
    </source>
</evidence>
<dbReference type="Proteomes" id="UP000727490">
    <property type="component" value="Unassembled WGS sequence"/>
</dbReference>
<dbReference type="PIRSF" id="PIRSF000538">
    <property type="entry name" value="GlpK"/>
    <property type="match status" value="1"/>
</dbReference>
<dbReference type="RefSeq" id="WP_219287501.1">
    <property type="nucleotide sequence ID" value="NZ_RPHB01000002.1"/>
</dbReference>
<dbReference type="InterPro" id="IPR018484">
    <property type="entry name" value="FGGY_N"/>
</dbReference>
<keyword evidence="2" id="KW-0808">Transferase</keyword>
<dbReference type="PANTHER" id="PTHR43095">
    <property type="entry name" value="SUGAR KINASE"/>
    <property type="match status" value="1"/>
</dbReference>
<feature type="domain" description="Carbohydrate kinase FGGY C-terminal" evidence="5">
    <location>
        <begin position="261"/>
        <end position="410"/>
    </location>
</feature>
<comment type="caution">
    <text evidence="6">The sequence shown here is derived from an EMBL/GenBank/DDBJ whole genome shotgun (WGS) entry which is preliminary data.</text>
</comment>
<dbReference type="InterPro" id="IPR018485">
    <property type="entry name" value="FGGY_C"/>
</dbReference>
<evidence type="ECO:0000256" key="1">
    <source>
        <dbReference type="ARBA" id="ARBA00009156"/>
    </source>
</evidence>
<keyword evidence="3 6" id="KW-0418">Kinase</keyword>
<accession>A0A951ITG7</accession>
<dbReference type="AlphaFoldDB" id="A0A951ITG7"/>
<proteinExistence type="inferred from homology"/>
<dbReference type="InterPro" id="IPR000577">
    <property type="entry name" value="Carb_kinase_FGGY"/>
</dbReference>
<dbReference type="PANTHER" id="PTHR43095:SF5">
    <property type="entry name" value="XYLULOSE KINASE"/>
    <property type="match status" value="1"/>
</dbReference>